<dbReference type="NCBIfam" id="TIGR04131">
    <property type="entry name" value="Bac_Flav_CTERM"/>
    <property type="match status" value="1"/>
</dbReference>
<comment type="caution">
    <text evidence="1">The sequence shown here is derived from an EMBL/GenBank/DDBJ whole genome shotgun (WGS) entry which is preliminary data.</text>
</comment>
<proteinExistence type="predicted"/>
<dbReference type="STRING" id="1453498.LG45_09965"/>
<dbReference type="Pfam" id="PF13585">
    <property type="entry name" value="CHU_C"/>
    <property type="match status" value="1"/>
</dbReference>
<evidence type="ECO:0000313" key="1">
    <source>
        <dbReference type="EMBL" id="KGD68588.1"/>
    </source>
</evidence>
<evidence type="ECO:0000313" key="2">
    <source>
        <dbReference type="Proteomes" id="UP000029554"/>
    </source>
</evidence>
<protein>
    <recommendedName>
        <fullName evidence="3">Ig-like domain-containing protein</fullName>
    </recommendedName>
</protein>
<dbReference type="InterPro" id="IPR026341">
    <property type="entry name" value="T9SS_type_B"/>
</dbReference>
<dbReference type="eggNOG" id="COG3291">
    <property type="taxonomic scope" value="Bacteria"/>
</dbReference>
<keyword evidence="2" id="KW-1185">Reference proteome</keyword>
<accession>A0A095U217</accession>
<dbReference type="Proteomes" id="UP000029554">
    <property type="component" value="Unassembled WGS sequence"/>
</dbReference>
<name>A0A095U217_9FLAO</name>
<evidence type="ECO:0008006" key="3">
    <source>
        <dbReference type="Google" id="ProtNLM"/>
    </source>
</evidence>
<dbReference type="EMBL" id="JRHH01000003">
    <property type="protein sequence ID" value="KGD68588.1"/>
    <property type="molecule type" value="Genomic_DNA"/>
</dbReference>
<gene>
    <name evidence="1" type="ORF">LG45_09965</name>
</gene>
<dbReference type="AlphaFoldDB" id="A0A095U217"/>
<reference evidence="1 2" key="1">
    <citation type="submission" date="2014-09" db="EMBL/GenBank/DDBJ databases">
        <title>Whole Genome Shotgun of Flavobacterium aquatile LMG 4008.</title>
        <authorList>
            <person name="Gale A.N."/>
            <person name="Pipes S.E."/>
            <person name="Newman J.D."/>
        </authorList>
    </citation>
    <scope>NUCLEOTIDE SEQUENCE [LARGE SCALE GENOMIC DNA]</scope>
    <source>
        <strain evidence="1 2">LMG 4008</strain>
    </source>
</reference>
<dbReference type="eggNOG" id="COG1361">
    <property type="taxonomic scope" value="Bacteria"/>
</dbReference>
<sequence length="1082" mass="116515">MGFTFTANATDESCAGNGTITFTTSNPNPSGSILFVVYKLPETTTPYATVSSSIINGLSAGTYNIIARETVNGVTTTQQQQVVINNTIVPLVYSVTALNQACSSTSTISVDIISGVGTSYEIIDGPMLFPSQTSNVFTGLIAGIYRVRVFDDCGTGVVQTFTVTLNPAGLTINQPVITNTAPPSCNFIVVTNTLTPASGTVIGYPLDITYTVNPPNGGSPIITTSTLNTGNATSQNLVLTIPDYINETYDYSISITDACGATYTENFPLDNSIQISSNINILECNQNYFSLNISNFTPPFNLNFTSVPAGFDPALYNSGYPGPFSTSMVEFGSDTNITPLGSYTVEIVDSCGRTGTRVFTIDFIQPEPNVFAASNGCLSNTGNFTISITNFDIVTAVITSAPAGYPNSLPHTVSTFINSQGDLVMNPVPFGDYIVDLIDECGTVLPPVSVTVSAYVDQGNSVNFRPGCALGFTSLELSSNNGGFTSVIISSAPSAYTATLPNNITGNILANGRLYLDNLPQGTYIFDIVDVCGFTTSYTVDAQGYSISDNTSSLQINCGSFNVPLSFASNGVMAQSFWLQKLIDPATNTWGHPGTNVVYTEGTIPDGNNSYQLINFTSNFNLSFNGTFRIFRHFLSFNNGASVLSGANSSIDKNCFEVINPGLDFDQALEILSTNRLFCSSSGTLDVVLSATGEAPLNYSIITQNGTPFFLDNGTSNIFYNLPTGVYTFQVEDVCGNIVTKIYDVAALSSFINASQPDDLLQCTNLITGNETFNLGVQTPIILGSLPPAEYSISYHVSVNDAQNDVNEITNLTNFNPTTNPQTIYVRMIFNAVPDCYDIKSFDVIVGQNPVITTPSNTLGCSSSPVTLDASAGNLPTTTYLWSTGATTPTITVSQLGVTNLTVTATNSYGLNFCSNTKDITVTISEQPEIEQLVTVDWTENDNSITVLTTNTGAFEYSLDDVIYQDSNVFSNLVPGFYTVYAKDKFGCGKTQQVIWILYYIRFFTPNGDGVNETWRIRNSQFEENLTVVIFDRYGKVITSFGSDDQGWDGFYNGQQAISDDYWFLVSRQDGRTHHGHFALKR</sequence>
<organism evidence="1 2">
    <name type="scientific">Flavobacterium aquatile LMG 4008 = ATCC 11947</name>
    <dbReference type="NCBI Taxonomy" id="1453498"/>
    <lineage>
        <taxon>Bacteria</taxon>
        <taxon>Pseudomonadati</taxon>
        <taxon>Bacteroidota</taxon>
        <taxon>Flavobacteriia</taxon>
        <taxon>Flavobacteriales</taxon>
        <taxon>Flavobacteriaceae</taxon>
        <taxon>Flavobacterium</taxon>
    </lineage>
</organism>